<keyword evidence="4" id="KW-0808">Transferase</keyword>
<name>A0AAV9NRY8_9EURO</name>
<keyword evidence="5" id="KW-0548">Nucleotidyltransferase</keyword>
<feature type="region of interest" description="Disordered" evidence="12">
    <location>
        <begin position="347"/>
        <end position="366"/>
    </location>
</feature>
<evidence type="ECO:0000256" key="1">
    <source>
        <dbReference type="ARBA" id="ARBA00010101"/>
    </source>
</evidence>
<keyword evidence="3" id="KW-0597">Phosphoprotein</keyword>
<evidence type="ECO:0000256" key="11">
    <source>
        <dbReference type="ARBA" id="ARBA00080967"/>
    </source>
</evidence>
<evidence type="ECO:0000313" key="14">
    <source>
        <dbReference type="EMBL" id="KAK5064711.1"/>
    </source>
</evidence>
<dbReference type="FunFam" id="3.40.50.620:FF:000147">
    <property type="entry name" value="Cholinephosphate cytidylyltransferase"/>
    <property type="match status" value="1"/>
</dbReference>
<dbReference type="Proteomes" id="UP001358417">
    <property type="component" value="Unassembled WGS sequence"/>
</dbReference>
<keyword evidence="15" id="KW-1185">Reference proteome</keyword>
<evidence type="ECO:0000256" key="3">
    <source>
        <dbReference type="ARBA" id="ARBA00022553"/>
    </source>
</evidence>
<proteinExistence type="inferred from homology"/>
<dbReference type="GeneID" id="89968767"/>
<evidence type="ECO:0000256" key="12">
    <source>
        <dbReference type="SAM" id="MobiDB-lite"/>
    </source>
</evidence>
<dbReference type="EC" id="2.7.7.15" evidence="9"/>
<gene>
    <name evidence="14" type="ORF">LTR84_000545</name>
</gene>
<dbReference type="InterPro" id="IPR014729">
    <property type="entry name" value="Rossmann-like_a/b/a_fold"/>
</dbReference>
<keyword evidence="6" id="KW-0443">Lipid metabolism</keyword>
<accession>A0AAV9NRY8</accession>
<comment type="similarity">
    <text evidence="1">Belongs to the cytidylyltransferase family.</text>
</comment>
<feature type="region of interest" description="Disordered" evidence="12">
    <location>
        <begin position="1"/>
        <end position="149"/>
    </location>
</feature>
<evidence type="ECO:0000256" key="10">
    <source>
        <dbReference type="ARBA" id="ARBA00076205"/>
    </source>
</evidence>
<sequence>MSSPSSTGSAKRKRTSASERLRSSAVELQQPSSRDASGEELADSPSVNTRTRKHAPSLSNDLNVPPSKRARTRSGAKPVDTNGAAIPDVNVEGSGESSSATEDSDELEESSGKSQKQADDGGDLLISVPKAGLRDPIGGYKTNPPPEGRPVRVYADGVFDLFHLGHMRQLQQAKTAFPDTYLIVGVTGDSETHKRKGLTVLTGRERAETVGHCKWVDEVIPNCPWIVTPEFLHEHQIDYVAHDDEPYGADEGDDIYAPIKKEGKFLVTQRTEGVSTTGIITKIVRDYEKYIARQLKRGTSRQELNVSWLKKNELDIKRHVSELRDSIKTNWSTAGGEIGRDLRQFWQSSRPNSPSPFNRQLGDGLRSPSAVSALDHLKHLEVPGSAEKRSDSPGRISRSEDFAAGYSLGLIGGVKSWMMRRRRSLHDSQAPSPEGSETDEARSPLSPDGDSYFSGLKTPPVRGRKGKSKSDLEDEQFEREALDVLH</sequence>
<evidence type="ECO:0000256" key="2">
    <source>
        <dbReference type="ARBA" id="ARBA00022516"/>
    </source>
</evidence>
<evidence type="ECO:0000256" key="4">
    <source>
        <dbReference type="ARBA" id="ARBA00022679"/>
    </source>
</evidence>
<organism evidence="14 15">
    <name type="scientific">Exophiala bonariae</name>
    <dbReference type="NCBI Taxonomy" id="1690606"/>
    <lineage>
        <taxon>Eukaryota</taxon>
        <taxon>Fungi</taxon>
        <taxon>Dikarya</taxon>
        <taxon>Ascomycota</taxon>
        <taxon>Pezizomycotina</taxon>
        <taxon>Eurotiomycetes</taxon>
        <taxon>Chaetothyriomycetidae</taxon>
        <taxon>Chaetothyriales</taxon>
        <taxon>Herpotrichiellaceae</taxon>
        <taxon>Exophiala</taxon>
    </lineage>
</organism>
<dbReference type="InterPro" id="IPR004821">
    <property type="entry name" value="Cyt_trans-like"/>
</dbReference>
<reference evidence="14 15" key="1">
    <citation type="submission" date="2023-08" db="EMBL/GenBank/DDBJ databases">
        <title>Black Yeasts Isolated from many extreme environments.</title>
        <authorList>
            <person name="Coleine C."/>
            <person name="Stajich J.E."/>
            <person name="Selbmann L."/>
        </authorList>
    </citation>
    <scope>NUCLEOTIDE SEQUENCE [LARGE SCALE GENOMIC DNA]</scope>
    <source>
        <strain evidence="14 15">CCFEE 5792</strain>
    </source>
</reference>
<dbReference type="RefSeq" id="XP_064712035.1">
    <property type="nucleotide sequence ID" value="XM_064844175.1"/>
</dbReference>
<evidence type="ECO:0000313" key="15">
    <source>
        <dbReference type="Proteomes" id="UP001358417"/>
    </source>
</evidence>
<evidence type="ECO:0000256" key="8">
    <source>
        <dbReference type="ARBA" id="ARBA00023264"/>
    </source>
</evidence>
<dbReference type="InterPro" id="IPR041723">
    <property type="entry name" value="CCT"/>
</dbReference>
<evidence type="ECO:0000256" key="7">
    <source>
        <dbReference type="ARBA" id="ARBA00023209"/>
    </source>
</evidence>
<dbReference type="Pfam" id="PF01467">
    <property type="entry name" value="CTP_transf_like"/>
    <property type="match status" value="1"/>
</dbReference>
<dbReference type="SUPFAM" id="SSF52374">
    <property type="entry name" value="Nucleotidylyl transferase"/>
    <property type="match status" value="1"/>
</dbReference>
<keyword evidence="2" id="KW-0444">Lipid biosynthesis</keyword>
<evidence type="ECO:0000256" key="5">
    <source>
        <dbReference type="ARBA" id="ARBA00022695"/>
    </source>
</evidence>
<dbReference type="AlphaFoldDB" id="A0AAV9NRY8"/>
<dbReference type="PANTHER" id="PTHR10739:SF13">
    <property type="entry name" value="CHOLINE-PHOSPHATE CYTIDYLYLTRANSFERASE"/>
    <property type="match status" value="1"/>
</dbReference>
<dbReference type="InterPro" id="IPR045049">
    <property type="entry name" value="Pcy1-like"/>
</dbReference>
<comment type="caution">
    <text evidence="14">The sequence shown here is derived from an EMBL/GenBank/DDBJ whole genome shotgun (WGS) entry which is preliminary data.</text>
</comment>
<feature type="domain" description="Cytidyltransferase-like" evidence="13">
    <location>
        <begin position="154"/>
        <end position="281"/>
    </location>
</feature>
<dbReference type="NCBIfam" id="TIGR00125">
    <property type="entry name" value="cyt_tran_rel"/>
    <property type="match status" value="1"/>
</dbReference>
<dbReference type="EMBL" id="JAVRRD010000001">
    <property type="protein sequence ID" value="KAK5064711.1"/>
    <property type="molecule type" value="Genomic_DNA"/>
</dbReference>
<dbReference type="CDD" id="cd02174">
    <property type="entry name" value="CCT"/>
    <property type="match status" value="1"/>
</dbReference>
<dbReference type="Gene3D" id="3.40.50.620">
    <property type="entry name" value="HUPs"/>
    <property type="match status" value="1"/>
</dbReference>
<evidence type="ECO:0000256" key="9">
    <source>
        <dbReference type="ARBA" id="ARBA00026101"/>
    </source>
</evidence>
<keyword evidence="7" id="KW-0594">Phospholipid biosynthesis</keyword>
<evidence type="ECO:0000259" key="13">
    <source>
        <dbReference type="Pfam" id="PF01467"/>
    </source>
</evidence>
<evidence type="ECO:0000256" key="6">
    <source>
        <dbReference type="ARBA" id="ARBA00023098"/>
    </source>
</evidence>
<feature type="region of interest" description="Disordered" evidence="12">
    <location>
        <begin position="422"/>
        <end position="486"/>
    </location>
</feature>
<dbReference type="PANTHER" id="PTHR10739">
    <property type="entry name" value="CYTIDYLYLTRANSFERASE"/>
    <property type="match status" value="1"/>
</dbReference>
<dbReference type="GO" id="GO:0031210">
    <property type="term" value="F:phosphatidylcholine binding"/>
    <property type="evidence" value="ECO:0007669"/>
    <property type="project" value="TreeGrafter"/>
</dbReference>
<dbReference type="GO" id="GO:0005635">
    <property type="term" value="C:nuclear envelope"/>
    <property type="evidence" value="ECO:0007669"/>
    <property type="project" value="TreeGrafter"/>
</dbReference>
<keyword evidence="8" id="KW-1208">Phospholipid metabolism</keyword>
<protein>
    <recommendedName>
        <fullName evidence="9">choline-phosphate cytidylyltransferase</fullName>
        <ecNumber evidence="9">2.7.7.15</ecNumber>
    </recommendedName>
    <alternativeName>
        <fullName evidence="10">CTP:phosphocholine cytidylyltransferase</fullName>
    </alternativeName>
    <alternativeName>
        <fullName evidence="11">Phosphorylcholine transferase</fullName>
    </alternativeName>
</protein>
<feature type="compositionally biased region" description="Polar residues" evidence="12">
    <location>
        <begin position="26"/>
        <end position="35"/>
    </location>
</feature>
<dbReference type="GO" id="GO:0004105">
    <property type="term" value="F:choline-phosphate cytidylyltransferase activity"/>
    <property type="evidence" value="ECO:0007669"/>
    <property type="project" value="UniProtKB-EC"/>
</dbReference>
<feature type="compositionally biased region" description="Low complexity" evidence="12">
    <location>
        <begin position="348"/>
        <end position="359"/>
    </location>
</feature>